<evidence type="ECO:0000313" key="2">
    <source>
        <dbReference type="EMBL" id="AGX03575.1"/>
    </source>
</evidence>
<keyword evidence="1" id="KW-0472">Membrane</keyword>
<dbReference type="PATRIC" id="fig|1367477.3.peg.1576"/>
<dbReference type="GO" id="GO:0016787">
    <property type="term" value="F:hydrolase activity"/>
    <property type="evidence" value="ECO:0007669"/>
    <property type="project" value="UniProtKB-KW"/>
</dbReference>
<dbReference type="STRING" id="1367477.N288_08250"/>
<dbReference type="InterPro" id="IPR053170">
    <property type="entry name" value="Transcription_regulator"/>
</dbReference>
<dbReference type="HOGENOM" id="CLU_067817_1_0_9"/>
<accession>U5L821</accession>
<dbReference type="Proteomes" id="UP000017805">
    <property type="component" value="Chromosome"/>
</dbReference>
<keyword evidence="2" id="KW-0378">Hydrolase</keyword>
<dbReference type="PANTHER" id="PTHR40031:SF1">
    <property type="entry name" value="MEMBRANE-BOUND METAL-DEPENDENT HYDROLASE"/>
    <property type="match status" value="1"/>
</dbReference>
<dbReference type="EMBL" id="CP006643">
    <property type="protein sequence ID" value="AGX03575.1"/>
    <property type="molecule type" value="Genomic_DNA"/>
</dbReference>
<dbReference type="InterPro" id="IPR007404">
    <property type="entry name" value="YdjM-like"/>
</dbReference>
<dbReference type="Pfam" id="PF04307">
    <property type="entry name" value="YdjM"/>
    <property type="match status" value="1"/>
</dbReference>
<feature type="transmembrane region" description="Helical" evidence="1">
    <location>
        <begin position="201"/>
        <end position="225"/>
    </location>
</feature>
<feature type="transmembrane region" description="Helical" evidence="1">
    <location>
        <begin position="167"/>
        <end position="189"/>
    </location>
</feature>
<name>U5L821_9BACI</name>
<proteinExistence type="predicted"/>
<keyword evidence="1" id="KW-1133">Transmembrane helix</keyword>
<dbReference type="KEGG" id="bif:N288_08250"/>
<sequence length="335" mass="38563">MQSGKSTSSIQNGSSEQILLRFIEKHKLPGWTADSRDRNGGKMDTITHTLFGLALYASVDKSRLEKKEKAAYLTAAVAASQIPDIDVISQLWDTQGLYQMWHRGITHSVFLTPLWALLIYMACRWIFKVKDPKLFFLSWIAVFIHDTSDLFNAWGTGYLEPFSDRRITFGTIPIVDLVFWAIILAAFLLSVRKRKKWRKHIYFRAAWVLMLLHLASQSIQGYILYEEYSSQDSEVALSADFVPWQFTVITKNGPEVSLYKDGLFTSREKTYSLVSAEDADMDRLFQENPKAKTLYEWSPFVVIVDDDEQLGLYDPRFYINGQSFLFEAIKKEAGQ</sequence>
<gene>
    <name evidence="2" type="ORF">N288_08250</name>
</gene>
<feature type="transmembrane region" description="Helical" evidence="1">
    <location>
        <begin position="104"/>
        <end position="127"/>
    </location>
</feature>
<evidence type="ECO:0000256" key="1">
    <source>
        <dbReference type="SAM" id="Phobius"/>
    </source>
</evidence>
<organism evidence="2 3">
    <name type="scientific">Bacillus infantis NRRL B-14911</name>
    <dbReference type="NCBI Taxonomy" id="1367477"/>
    <lineage>
        <taxon>Bacteria</taxon>
        <taxon>Bacillati</taxon>
        <taxon>Bacillota</taxon>
        <taxon>Bacilli</taxon>
        <taxon>Bacillales</taxon>
        <taxon>Bacillaceae</taxon>
        <taxon>Bacillus</taxon>
    </lineage>
</organism>
<reference evidence="2 3" key="1">
    <citation type="submission" date="2013-07" db="EMBL/GenBank/DDBJ databases">
        <title>Complete genome sequence of Bacillus infantis NRRL B-14911 that has potential to induce cardiac disease by antigenic mimicry.</title>
        <authorList>
            <person name="Massilamany C."/>
            <person name="Smith T.P.L."/>
            <person name="Loy J.D."/>
            <person name="Barletta R."/>
            <person name="Reddy J."/>
        </authorList>
    </citation>
    <scope>NUCLEOTIDE SEQUENCE [LARGE SCALE GENOMIC DNA]</scope>
    <source>
        <strain evidence="2 3">NRRL B-14911</strain>
    </source>
</reference>
<keyword evidence="1" id="KW-0812">Transmembrane</keyword>
<protein>
    <submittedName>
        <fullName evidence="2">Hydrolase</fullName>
    </submittedName>
</protein>
<dbReference type="PANTHER" id="PTHR40031">
    <property type="entry name" value="HYPOTHETICAL MEMBRANE SPANNING PROTEIN"/>
    <property type="match status" value="1"/>
</dbReference>
<dbReference type="AlphaFoldDB" id="U5L821"/>
<evidence type="ECO:0000313" key="3">
    <source>
        <dbReference type="Proteomes" id="UP000017805"/>
    </source>
</evidence>
<keyword evidence="3" id="KW-1185">Reference proteome</keyword>